<proteinExistence type="predicted"/>
<dbReference type="RefSeq" id="WP_137410333.1">
    <property type="nucleotide sequence ID" value="NZ_CP109968.1"/>
</dbReference>
<organism evidence="1 2">
    <name type="scientific">Agrobacterium salinitolerans</name>
    <dbReference type="NCBI Taxonomy" id="1183413"/>
    <lineage>
        <taxon>Bacteria</taxon>
        <taxon>Pseudomonadati</taxon>
        <taxon>Pseudomonadota</taxon>
        <taxon>Alphaproteobacteria</taxon>
        <taxon>Hyphomicrobiales</taxon>
        <taxon>Rhizobiaceae</taxon>
        <taxon>Rhizobium/Agrobacterium group</taxon>
        <taxon>Agrobacterium</taxon>
    </lineage>
</organism>
<reference evidence="1" key="1">
    <citation type="submission" date="2022-10" db="EMBL/GenBank/DDBJ databases">
        <title>Complete genome sequence of Agrobacterium salinitolerans CFBP5507.</title>
        <authorList>
            <person name="Tchabashvili S."/>
            <person name="Yen H.-C."/>
            <person name="Haryono M."/>
            <person name="Lin Y.-C."/>
            <person name="Lai E.-M."/>
            <person name="Kuo C.-H."/>
        </authorList>
    </citation>
    <scope>NUCLEOTIDE SEQUENCE</scope>
    <source>
        <strain evidence="1">CFBP5507</strain>
    </source>
</reference>
<sequence length="66" mass="7237">MATKKAPPAIEPVSTYRVELKRSIQIGRSWVHPGPNVKLRGDILDAKIQEDAEAIGAYEPVEIPGE</sequence>
<gene>
    <name evidence="1" type="ORF">CFBP5507_06000</name>
</gene>
<evidence type="ECO:0000313" key="2">
    <source>
        <dbReference type="Proteomes" id="UP000298735"/>
    </source>
</evidence>
<dbReference type="EMBL" id="CP109968">
    <property type="protein sequence ID" value="UYZ08552.1"/>
    <property type="molecule type" value="Genomic_DNA"/>
</dbReference>
<dbReference type="KEGG" id="asal:CFBP5507_06000"/>
<protein>
    <submittedName>
        <fullName evidence="1">Uncharacterized protein</fullName>
    </submittedName>
</protein>
<dbReference type="OrthoDB" id="9971955at2"/>
<evidence type="ECO:0000313" key="1">
    <source>
        <dbReference type="EMBL" id="UYZ08552.1"/>
    </source>
</evidence>
<name>A0A4Z1R646_9HYPH</name>
<accession>A0A4Z1R646</accession>
<dbReference type="AlphaFoldDB" id="A0A4Z1R646"/>
<dbReference type="Proteomes" id="UP000298735">
    <property type="component" value="Chromosome Circular"/>
</dbReference>